<feature type="compositionally biased region" description="Basic and acidic residues" evidence="5">
    <location>
        <begin position="598"/>
        <end position="607"/>
    </location>
</feature>
<keyword evidence="2" id="KW-0227">DNA damage</keyword>
<feature type="compositionally biased region" description="Low complexity" evidence="5">
    <location>
        <begin position="732"/>
        <end position="741"/>
    </location>
</feature>
<comment type="subcellular location">
    <subcellularLocation>
        <location evidence="1">Nucleus</location>
    </subcellularLocation>
</comment>
<feature type="domain" description="Chromatin assembly factor 1 subunit A dimerization" evidence="6">
    <location>
        <begin position="488"/>
        <end position="558"/>
    </location>
</feature>
<evidence type="ECO:0000259" key="6">
    <source>
        <dbReference type="Pfam" id="PF12253"/>
    </source>
</evidence>
<keyword evidence="4" id="KW-0539">Nucleus</keyword>
<dbReference type="OrthoDB" id="440676at2759"/>
<comment type="caution">
    <text evidence="7">The sequence shown here is derived from an EMBL/GenBank/DDBJ whole genome shotgun (WGS) entry which is preliminary data.</text>
</comment>
<protein>
    <recommendedName>
        <fullName evidence="6">Chromatin assembly factor 1 subunit A dimerization domain-containing protein</fullName>
    </recommendedName>
</protein>
<gene>
    <name evidence="7" type="ORF">D9611_004209</name>
</gene>
<name>A0A8H5F5E4_9AGAR</name>
<dbReference type="Proteomes" id="UP000541558">
    <property type="component" value="Unassembled WGS sequence"/>
</dbReference>
<proteinExistence type="predicted"/>
<dbReference type="GO" id="GO:0006281">
    <property type="term" value="P:DNA repair"/>
    <property type="evidence" value="ECO:0007669"/>
    <property type="project" value="UniProtKB-KW"/>
</dbReference>
<organism evidence="7 8">
    <name type="scientific">Ephemerocybe angulata</name>
    <dbReference type="NCBI Taxonomy" id="980116"/>
    <lineage>
        <taxon>Eukaryota</taxon>
        <taxon>Fungi</taxon>
        <taxon>Dikarya</taxon>
        <taxon>Basidiomycota</taxon>
        <taxon>Agaricomycotina</taxon>
        <taxon>Agaricomycetes</taxon>
        <taxon>Agaricomycetidae</taxon>
        <taxon>Agaricales</taxon>
        <taxon>Agaricineae</taxon>
        <taxon>Psathyrellaceae</taxon>
        <taxon>Ephemerocybe</taxon>
    </lineage>
</organism>
<evidence type="ECO:0000313" key="7">
    <source>
        <dbReference type="EMBL" id="KAF5324460.1"/>
    </source>
</evidence>
<evidence type="ECO:0000313" key="8">
    <source>
        <dbReference type="Proteomes" id="UP000541558"/>
    </source>
</evidence>
<feature type="compositionally biased region" description="Low complexity" evidence="5">
    <location>
        <begin position="708"/>
        <end position="724"/>
    </location>
</feature>
<evidence type="ECO:0000256" key="4">
    <source>
        <dbReference type="ARBA" id="ARBA00023242"/>
    </source>
</evidence>
<feature type="region of interest" description="Disordered" evidence="5">
    <location>
        <begin position="224"/>
        <end position="318"/>
    </location>
</feature>
<keyword evidence="3" id="KW-0234">DNA repair</keyword>
<dbReference type="EMBL" id="JAACJK010000164">
    <property type="protein sequence ID" value="KAF5324460.1"/>
    <property type="molecule type" value="Genomic_DNA"/>
</dbReference>
<feature type="compositionally biased region" description="Basic and acidic residues" evidence="5">
    <location>
        <begin position="274"/>
        <end position="305"/>
    </location>
</feature>
<evidence type="ECO:0000256" key="5">
    <source>
        <dbReference type="SAM" id="MobiDB-lite"/>
    </source>
</evidence>
<dbReference type="GO" id="GO:0005634">
    <property type="term" value="C:nucleus"/>
    <property type="evidence" value="ECO:0007669"/>
    <property type="project" value="UniProtKB-SubCell"/>
</dbReference>
<dbReference type="GO" id="GO:0033186">
    <property type="term" value="C:CAF-1 complex"/>
    <property type="evidence" value="ECO:0007669"/>
    <property type="project" value="TreeGrafter"/>
</dbReference>
<dbReference type="AlphaFoldDB" id="A0A8H5F5E4"/>
<evidence type="ECO:0000256" key="1">
    <source>
        <dbReference type="ARBA" id="ARBA00004123"/>
    </source>
</evidence>
<dbReference type="Pfam" id="PF12253">
    <property type="entry name" value="CAF1A_dimeriz"/>
    <property type="match status" value="1"/>
</dbReference>
<accession>A0A8H5F5E4</accession>
<dbReference type="PANTHER" id="PTHR15272">
    <property type="entry name" value="CHROMATIN ASSEMBLY FACTOR 1 SUBUNIT A CAF-1 SUBUNIT A"/>
    <property type="match status" value="1"/>
</dbReference>
<reference evidence="7 8" key="1">
    <citation type="journal article" date="2020" name="ISME J.">
        <title>Uncovering the hidden diversity of litter-decomposition mechanisms in mushroom-forming fungi.</title>
        <authorList>
            <person name="Floudas D."/>
            <person name="Bentzer J."/>
            <person name="Ahren D."/>
            <person name="Johansson T."/>
            <person name="Persson P."/>
            <person name="Tunlid A."/>
        </authorList>
    </citation>
    <scope>NUCLEOTIDE SEQUENCE [LARGE SCALE GENOMIC DNA]</scope>
    <source>
        <strain evidence="7 8">CBS 175.51</strain>
    </source>
</reference>
<feature type="region of interest" description="Disordered" evidence="5">
    <location>
        <begin position="700"/>
        <end position="743"/>
    </location>
</feature>
<feature type="region of interest" description="Disordered" evidence="5">
    <location>
        <begin position="532"/>
        <end position="610"/>
    </location>
</feature>
<evidence type="ECO:0000256" key="3">
    <source>
        <dbReference type="ARBA" id="ARBA00023204"/>
    </source>
</evidence>
<dbReference type="GO" id="GO:0006334">
    <property type="term" value="P:nucleosome assembly"/>
    <property type="evidence" value="ECO:0007669"/>
    <property type="project" value="TreeGrafter"/>
</dbReference>
<dbReference type="InterPro" id="IPR022043">
    <property type="entry name" value="CAF1A_DD"/>
</dbReference>
<keyword evidence="8" id="KW-1185">Reference proteome</keyword>
<dbReference type="PANTHER" id="PTHR15272:SF0">
    <property type="entry name" value="CHROMATIN ASSEMBLY FACTOR 1 SUBUNIT A"/>
    <property type="match status" value="1"/>
</dbReference>
<evidence type="ECO:0000256" key="2">
    <source>
        <dbReference type="ARBA" id="ARBA00022763"/>
    </source>
</evidence>
<feature type="region of interest" description="Disordered" evidence="5">
    <location>
        <begin position="1"/>
        <end position="32"/>
    </location>
</feature>
<feature type="compositionally biased region" description="Acidic residues" evidence="5">
    <location>
        <begin position="532"/>
        <end position="572"/>
    </location>
</feature>
<sequence length="822" mass="91191">MQGPLHAMSTSESNKARPITASPEKKGDKSPIIDLKNGKVVCKQKAVSFEKQSETLQEIVKFREMLENLIESDHSPLTEIPEEHRPVIAKLAHESDKGLGPLAKHIRQELLPVQDDEDTEKTAKANAILPQPVVEAAINSVLNRNNYGLDVPLGVKLPATLAVWRWEVKELYWEWLPKGGKEKAEARLEERKSAKKAVNAVFDALPQAEKDTILRIKGSKLKDVNGAETSTPEPSDKTEVVVVESAKKQGKKKADEPSNDENGNTPVAASKQPKPVDPEKAAKEKERLEKKAAKAEKERKAQEAHKKSRTIMSNFFSKPKAPIAPTRVKVQATALPGPSSTKSDFEKVFKPFVLKRDSVLAPTNWFKESQKRKRVHHSASTDPDIIVIDDEDTPAKDITMSEPLPTEAELSRMTEKERLNSILSSLPPAVDPSRLTRRRKLPPGYLTYHPLAVRDVVNQLSEAEVAGDDQIVRSLLTKLQDRKAFPAKVFIFREDARPGYYGTWTRSSRIIGPRRPLAKDLLVFDYGYDSGEEWEEEPVGEDVAEDDEDEEDPDADDSDADSWLVDDDEEPEIVNLSDIDSITPPDLFGTDLPPLPKRKADDPEKKQNTKKRKVIVPLVPFAKGPFWENRIGECSYDPFKAYQIQLFNDTPFPIDPFTYVSTCNEDHRAHLKAQSALANPPPTTQDGFAIPPVPLRLVNTPSGLNPLSSNAAASSSTASTSTPNTPTPAQPTPTTQKKPPALRAPFPDAHLPFLINKIAELETSSFVLLVETIYEALKPNKVTKASVEAKIREVGEKDKVKKKWVVRPAFAGNVNVTQASTS</sequence>